<protein>
    <recommendedName>
        <fullName evidence="7">Chitin-binding type-2 domain-containing protein</fullName>
    </recommendedName>
</protein>
<dbReference type="SUPFAM" id="SSF57625">
    <property type="entry name" value="Invertebrate chitin-binding proteins"/>
    <property type="match status" value="3"/>
</dbReference>
<evidence type="ECO:0000256" key="6">
    <source>
        <dbReference type="SAM" id="SignalP"/>
    </source>
</evidence>
<keyword evidence="5" id="KW-0325">Glycoprotein</keyword>
<feature type="domain" description="Chitin-binding type-2" evidence="7">
    <location>
        <begin position="19"/>
        <end position="79"/>
    </location>
</feature>
<keyword evidence="2 6" id="KW-0732">Signal</keyword>
<dbReference type="OMA" id="FSHEQCP"/>
<dbReference type="Pfam" id="PF01607">
    <property type="entry name" value="CBM_14"/>
    <property type="match status" value="3"/>
</dbReference>
<evidence type="ECO:0000313" key="9">
    <source>
        <dbReference type="Proteomes" id="UP000318571"/>
    </source>
</evidence>
<accession>A0A553PNF8</accession>
<evidence type="ECO:0000256" key="4">
    <source>
        <dbReference type="ARBA" id="ARBA00023157"/>
    </source>
</evidence>
<dbReference type="PROSITE" id="PS50940">
    <property type="entry name" value="CHIT_BIND_II"/>
    <property type="match status" value="2"/>
</dbReference>
<dbReference type="GO" id="GO:0005576">
    <property type="term" value="C:extracellular region"/>
    <property type="evidence" value="ECO:0007669"/>
    <property type="project" value="InterPro"/>
</dbReference>
<dbReference type="InterPro" id="IPR036508">
    <property type="entry name" value="Chitin-bd_dom_sf"/>
</dbReference>
<dbReference type="SMART" id="SM00494">
    <property type="entry name" value="ChtBD2"/>
    <property type="match status" value="3"/>
</dbReference>
<feature type="signal peptide" evidence="6">
    <location>
        <begin position="1"/>
        <end position="19"/>
    </location>
</feature>
<dbReference type="InterPro" id="IPR002557">
    <property type="entry name" value="Chitin-bd_dom"/>
</dbReference>
<dbReference type="PANTHER" id="PTHR23301">
    <property type="entry name" value="CHITIN BINDING PERITROPHIN-A"/>
    <property type="match status" value="1"/>
</dbReference>
<feature type="chain" id="PRO_5021814811" description="Chitin-binding type-2 domain-containing protein" evidence="6">
    <location>
        <begin position="20"/>
        <end position="226"/>
    </location>
</feature>
<gene>
    <name evidence="8" type="ORF">TCAL_12525</name>
</gene>
<evidence type="ECO:0000256" key="2">
    <source>
        <dbReference type="ARBA" id="ARBA00022729"/>
    </source>
</evidence>
<dbReference type="PANTHER" id="PTHR23301:SF107">
    <property type="entry name" value="LD20793P"/>
    <property type="match status" value="1"/>
</dbReference>
<dbReference type="EMBL" id="VCGU01000002">
    <property type="protein sequence ID" value="TRY79219.1"/>
    <property type="molecule type" value="Genomic_DNA"/>
</dbReference>
<evidence type="ECO:0000313" key="8">
    <source>
        <dbReference type="EMBL" id="TRY79219.1"/>
    </source>
</evidence>
<sequence>MVFFVLLGLASTFVVGALSQGCPENYGVQTYPHEEYCDKFYLCVNGTFTEETCENGLVFDGHGHVHNHCNYNWQVDCGKRIYDDTPISSPGCLYQYGIYPVGEGCQKTFFKCAAGVAYETPCQRGTVYNNEYHSCGYPDETPGCEDLSESVIGFKCPDAHELPPNAVARRFLPYPRFPLPDDKSAYIVCVYNKPRIQNCGYDSYFDEQTLSCVYADHQVGGGIGQF</sequence>
<organism evidence="8 9">
    <name type="scientific">Tigriopus californicus</name>
    <name type="common">Marine copepod</name>
    <dbReference type="NCBI Taxonomy" id="6832"/>
    <lineage>
        <taxon>Eukaryota</taxon>
        <taxon>Metazoa</taxon>
        <taxon>Ecdysozoa</taxon>
        <taxon>Arthropoda</taxon>
        <taxon>Crustacea</taxon>
        <taxon>Multicrustacea</taxon>
        <taxon>Hexanauplia</taxon>
        <taxon>Copepoda</taxon>
        <taxon>Harpacticoida</taxon>
        <taxon>Harpacticidae</taxon>
        <taxon>Tigriopus</taxon>
    </lineage>
</organism>
<evidence type="ECO:0000256" key="5">
    <source>
        <dbReference type="ARBA" id="ARBA00023180"/>
    </source>
</evidence>
<dbReference type="InterPro" id="IPR051940">
    <property type="entry name" value="Chitin_bind-dev_reg"/>
</dbReference>
<keyword evidence="4" id="KW-1015">Disulfide bond</keyword>
<comment type="caution">
    <text evidence="8">The sequence shown here is derived from an EMBL/GenBank/DDBJ whole genome shotgun (WGS) entry which is preliminary data.</text>
</comment>
<dbReference type="OrthoDB" id="6358068at2759"/>
<evidence type="ECO:0000256" key="1">
    <source>
        <dbReference type="ARBA" id="ARBA00022669"/>
    </source>
</evidence>
<keyword evidence="1" id="KW-0147">Chitin-binding</keyword>
<reference evidence="8 9" key="1">
    <citation type="journal article" date="2018" name="Nat. Ecol. Evol.">
        <title>Genomic signatures of mitonuclear coevolution across populations of Tigriopus californicus.</title>
        <authorList>
            <person name="Barreto F.S."/>
            <person name="Watson E.T."/>
            <person name="Lima T.G."/>
            <person name="Willett C.S."/>
            <person name="Edmands S."/>
            <person name="Li W."/>
            <person name="Burton R.S."/>
        </authorList>
    </citation>
    <scope>NUCLEOTIDE SEQUENCE [LARGE SCALE GENOMIC DNA]</scope>
    <source>
        <strain evidence="8 9">San Diego</strain>
    </source>
</reference>
<dbReference type="AlphaFoldDB" id="A0A553PNF8"/>
<dbReference type="Proteomes" id="UP000318571">
    <property type="component" value="Chromosome 6"/>
</dbReference>
<dbReference type="GO" id="GO:0008061">
    <property type="term" value="F:chitin binding"/>
    <property type="evidence" value="ECO:0007669"/>
    <property type="project" value="UniProtKB-KW"/>
</dbReference>
<dbReference type="Gene3D" id="2.170.140.10">
    <property type="entry name" value="Chitin binding domain"/>
    <property type="match status" value="3"/>
</dbReference>
<feature type="domain" description="Chitin-binding type-2" evidence="7">
    <location>
        <begin position="89"/>
        <end position="146"/>
    </location>
</feature>
<keyword evidence="3" id="KW-0677">Repeat</keyword>
<proteinExistence type="predicted"/>
<evidence type="ECO:0000256" key="3">
    <source>
        <dbReference type="ARBA" id="ARBA00022737"/>
    </source>
</evidence>
<name>A0A553PNF8_TIGCA</name>
<keyword evidence="9" id="KW-1185">Reference proteome</keyword>
<evidence type="ECO:0000259" key="7">
    <source>
        <dbReference type="PROSITE" id="PS50940"/>
    </source>
</evidence>